<evidence type="ECO:0000259" key="5">
    <source>
        <dbReference type="PROSITE" id="PS50240"/>
    </source>
</evidence>
<dbReference type="GO" id="GO:0004252">
    <property type="term" value="F:serine-type endopeptidase activity"/>
    <property type="evidence" value="ECO:0007669"/>
    <property type="project" value="InterPro"/>
</dbReference>
<comment type="caution">
    <text evidence="6">The sequence shown here is derived from an EMBL/GenBank/DDBJ whole genome shotgun (WGS) entry which is preliminary data.</text>
</comment>
<feature type="compositionally biased region" description="Acidic residues" evidence="4">
    <location>
        <begin position="547"/>
        <end position="564"/>
    </location>
</feature>
<keyword evidence="2" id="KW-0964">Secreted</keyword>
<keyword evidence="3" id="KW-1015">Disulfide bond</keyword>
<dbReference type="PRINTS" id="PR00722">
    <property type="entry name" value="CHYMOTRYPSIN"/>
</dbReference>
<proteinExistence type="predicted"/>
<dbReference type="FunFam" id="2.40.10.10:FF:000038">
    <property type="entry name" value="Serine protease"/>
    <property type="match status" value="1"/>
</dbReference>
<evidence type="ECO:0000256" key="4">
    <source>
        <dbReference type="SAM" id="MobiDB-lite"/>
    </source>
</evidence>
<evidence type="ECO:0000313" key="7">
    <source>
        <dbReference type="Proteomes" id="UP001292094"/>
    </source>
</evidence>
<evidence type="ECO:0000313" key="6">
    <source>
        <dbReference type="EMBL" id="KAK4289550.1"/>
    </source>
</evidence>
<dbReference type="InterPro" id="IPR001314">
    <property type="entry name" value="Peptidase_S1A"/>
</dbReference>
<dbReference type="Proteomes" id="UP001292094">
    <property type="component" value="Unassembled WGS sequence"/>
</dbReference>
<feature type="region of interest" description="Disordered" evidence="4">
    <location>
        <begin position="248"/>
        <end position="291"/>
    </location>
</feature>
<dbReference type="SMART" id="SM00020">
    <property type="entry name" value="Tryp_SPc"/>
    <property type="match status" value="1"/>
</dbReference>
<accession>A0AAE1TN82</accession>
<dbReference type="Pfam" id="PF00089">
    <property type="entry name" value="Trypsin"/>
    <property type="match status" value="1"/>
</dbReference>
<dbReference type="GO" id="GO:0005576">
    <property type="term" value="C:extracellular region"/>
    <property type="evidence" value="ECO:0007669"/>
    <property type="project" value="UniProtKB-SubCell"/>
</dbReference>
<evidence type="ECO:0000256" key="3">
    <source>
        <dbReference type="ARBA" id="ARBA00023157"/>
    </source>
</evidence>
<feature type="region of interest" description="Disordered" evidence="4">
    <location>
        <begin position="54"/>
        <end position="76"/>
    </location>
</feature>
<gene>
    <name evidence="6" type="ORF">Pmani_037490</name>
</gene>
<feature type="region of interest" description="Disordered" evidence="4">
    <location>
        <begin position="198"/>
        <end position="232"/>
    </location>
</feature>
<dbReference type="InterPro" id="IPR018114">
    <property type="entry name" value="TRYPSIN_HIS"/>
</dbReference>
<dbReference type="InterPro" id="IPR001254">
    <property type="entry name" value="Trypsin_dom"/>
</dbReference>
<keyword evidence="7" id="KW-1185">Reference proteome</keyword>
<feature type="compositionally biased region" description="Polar residues" evidence="4">
    <location>
        <begin position="276"/>
        <end position="291"/>
    </location>
</feature>
<dbReference type="InterPro" id="IPR009003">
    <property type="entry name" value="Peptidase_S1_PA"/>
</dbReference>
<name>A0AAE1TN82_9EUCA</name>
<dbReference type="InterPro" id="IPR043504">
    <property type="entry name" value="Peptidase_S1_PA_chymotrypsin"/>
</dbReference>
<feature type="region of interest" description="Disordered" evidence="4">
    <location>
        <begin position="543"/>
        <end position="571"/>
    </location>
</feature>
<reference evidence="6" key="1">
    <citation type="submission" date="2023-11" db="EMBL/GenBank/DDBJ databases">
        <title>Genome assemblies of two species of porcelain crab, Petrolisthes cinctipes and Petrolisthes manimaculis (Anomura: Porcellanidae).</title>
        <authorList>
            <person name="Angst P."/>
        </authorList>
    </citation>
    <scope>NUCLEOTIDE SEQUENCE</scope>
    <source>
        <strain evidence="6">PB745_02</strain>
        <tissue evidence="6">Gill</tissue>
    </source>
</reference>
<protein>
    <recommendedName>
        <fullName evidence="5">Peptidase S1 domain-containing protein</fullName>
    </recommendedName>
</protein>
<sequence>MHGSGQGQCRKYPGGSGTACVGSVPRMNLISVVSVLLVVVVGVVVGEDDWSWGAESNKETSATPAQPSHSHQGQAHIEPKSLGVDALPLEPHAPFVEDQEVLEFGREGLQLDEETLEELMAAAAEGGDREARFLGIGEKLCSYGIGINCNKKYPAPIKTHYGPPKGIGGTFSSYGVPPPKPPTHNYGAPFPKPITPHYGAPLPKPPTPHYGTPINQYPNRKHGSHAPSKAPSYPSPLKGILSVLEPFMSGSTKPKAPTPHHSYPAPNPSYAPLLPSYNQPHSAKPSYSSSKVDYAAPKPAYVPQKPAYVHPKPAYVHPKPAYVAPNPVYVSPVQTYTVTASVQPTVIEHHTHSHTHVYDEQNGGRQDPYLTQESYQVVHRKDASQTKLNPAPKTHGTTTSHNLHAQESFISSQFHVQPEVTSANFQPGTVETGFRPMPPTGLPDTLFRPDRHLQAAYREDCQCVRADFCSALDVVHSGNIRQLLDARTKGTGILSNATDSTKKTEEVVAQNSVRRARLLDLSAEEVEEEDVTEVPTEEKAITGEEIAIVEDETTTESETAELEGESEKNDTATEEIVTKVGAVGVARRRREAEEEKVAVSNDRQGRQLTGFTPGLSGCGAGYVCCRRPVFNPAPRSITPTCGTRNAKGLLGRVKTHQLVEGDTEFGEYPWQAAILQRKDGDLMYVCGAALIDDRHVLTAAHCIQGLNPADLKIRLGEWDVSGQTEFFNHVETRVAGVYHHPDFYSGNLNNDIAIIRLEAQVDFQSNPHITPVCLPSEDTDYTGQRCRATGWGKDAFGEGGQFSHVLKEVEVPVVGGFECQNHLRQTRLGATFTLHQGNMCAGGEAGKDTCKGDGGGPLVCEGSSGPELAGLVSWGIGCGHERVPGVYVKVSHYLEWIRALIRT</sequence>
<dbReference type="PANTHER" id="PTHR24258">
    <property type="entry name" value="SERINE PROTEASE-RELATED"/>
    <property type="match status" value="1"/>
</dbReference>
<dbReference type="GO" id="GO:0006508">
    <property type="term" value="P:proteolysis"/>
    <property type="evidence" value="ECO:0007669"/>
    <property type="project" value="InterPro"/>
</dbReference>
<dbReference type="PROSITE" id="PS50240">
    <property type="entry name" value="TRYPSIN_DOM"/>
    <property type="match status" value="1"/>
</dbReference>
<dbReference type="EMBL" id="JAWZYT010005811">
    <property type="protein sequence ID" value="KAK4289550.1"/>
    <property type="molecule type" value="Genomic_DNA"/>
</dbReference>
<dbReference type="SUPFAM" id="SSF50494">
    <property type="entry name" value="Trypsin-like serine proteases"/>
    <property type="match status" value="1"/>
</dbReference>
<feature type="domain" description="Peptidase S1" evidence="5">
    <location>
        <begin position="658"/>
        <end position="902"/>
    </location>
</feature>
<dbReference type="PROSITE" id="PS00134">
    <property type="entry name" value="TRYPSIN_HIS"/>
    <property type="match status" value="1"/>
</dbReference>
<feature type="region of interest" description="Disordered" evidence="4">
    <location>
        <begin position="380"/>
        <end position="399"/>
    </location>
</feature>
<feature type="compositionally biased region" description="Polar residues" evidence="4">
    <location>
        <begin position="59"/>
        <end position="73"/>
    </location>
</feature>
<organism evidence="6 7">
    <name type="scientific">Petrolisthes manimaculis</name>
    <dbReference type="NCBI Taxonomy" id="1843537"/>
    <lineage>
        <taxon>Eukaryota</taxon>
        <taxon>Metazoa</taxon>
        <taxon>Ecdysozoa</taxon>
        <taxon>Arthropoda</taxon>
        <taxon>Crustacea</taxon>
        <taxon>Multicrustacea</taxon>
        <taxon>Malacostraca</taxon>
        <taxon>Eumalacostraca</taxon>
        <taxon>Eucarida</taxon>
        <taxon>Decapoda</taxon>
        <taxon>Pleocyemata</taxon>
        <taxon>Anomura</taxon>
        <taxon>Galatheoidea</taxon>
        <taxon>Porcellanidae</taxon>
        <taxon>Petrolisthes</taxon>
    </lineage>
</organism>
<evidence type="ECO:0000256" key="2">
    <source>
        <dbReference type="ARBA" id="ARBA00022525"/>
    </source>
</evidence>
<dbReference type="CDD" id="cd00190">
    <property type="entry name" value="Tryp_SPc"/>
    <property type="match status" value="1"/>
</dbReference>
<evidence type="ECO:0000256" key="1">
    <source>
        <dbReference type="ARBA" id="ARBA00004613"/>
    </source>
</evidence>
<comment type="subcellular location">
    <subcellularLocation>
        <location evidence="1">Secreted</location>
    </subcellularLocation>
</comment>
<dbReference type="AlphaFoldDB" id="A0AAE1TN82"/>
<dbReference type="PANTHER" id="PTHR24258:SF142">
    <property type="entry name" value="PEPTIDASE S1 DOMAIN-CONTAINING PROTEIN"/>
    <property type="match status" value="1"/>
</dbReference>
<dbReference type="Gene3D" id="2.40.10.10">
    <property type="entry name" value="Trypsin-like serine proteases"/>
    <property type="match status" value="1"/>
</dbReference>